<reference evidence="1" key="1">
    <citation type="submission" date="2020-03" db="EMBL/GenBank/DDBJ databases">
        <title>The deep terrestrial virosphere.</title>
        <authorList>
            <person name="Holmfeldt K."/>
            <person name="Nilsson E."/>
            <person name="Simone D."/>
            <person name="Lopez-Fernandez M."/>
            <person name="Wu X."/>
            <person name="de Brujin I."/>
            <person name="Lundin D."/>
            <person name="Andersson A."/>
            <person name="Bertilsson S."/>
            <person name="Dopson M."/>
        </authorList>
    </citation>
    <scope>NUCLEOTIDE SEQUENCE</scope>
    <source>
        <strain evidence="1">MM171B00543</strain>
    </source>
</reference>
<accession>A0A6M3M988</accession>
<name>A0A6M3M988_9ZZZZ</name>
<dbReference type="EMBL" id="MT143862">
    <property type="protein sequence ID" value="QJB03828.1"/>
    <property type="molecule type" value="Genomic_DNA"/>
</dbReference>
<sequence length="404" mass="44420">MLQLVKKIDFDFDFATTGTMTAGSTAETGDNANYDVHDGVKWTNEYSLDEQSVAEIAGIELIGPISGTGIRDKLEYVRIRINGEEYKYINLNELMAPSFSAYEPNRSPFFGGSVRIGDSSEPLPNSFCCNIGVPMLLGGNPTNAVPKVGPGETISVEVKAPRAAEGGATISNKMIVRLSVVQSKGIAMLQKLGEHYGWLNGNSVDQNFTFRDMEVNGDIEEYTVTKTVDMTEIGTGFQLADWTELYGGLNASKPYIYPYIRYANNAVATTTNEEYVFTKVGSKVLHDEQVLDWNFDRTEALLLKHIGVLPHANHKYTRMYVQGRDSNPYSWTPDGAENEYPMPAARTQPPSHYNGPAALGRGAIVWNTKANIGIKDNGTAIPAWAATPARGTTAAVWGKYYKFY</sequence>
<gene>
    <name evidence="1" type="ORF">MM171B00543_0017</name>
</gene>
<evidence type="ECO:0000313" key="1">
    <source>
        <dbReference type="EMBL" id="QJB03828.1"/>
    </source>
</evidence>
<proteinExistence type="predicted"/>
<organism evidence="1">
    <name type="scientific">viral metagenome</name>
    <dbReference type="NCBI Taxonomy" id="1070528"/>
    <lineage>
        <taxon>unclassified sequences</taxon>
        <taxon>metagenomes</taxon>
        <taxon>organismal metagenomes</taxon>
    </lineage>
</organism>
<dbReference type="AlphaFoldDB" id="A0A6M3M988"/>
<protein>
    <submittedName>
        <fullName evidence="1">Uncharacterized protein</fullName>
    </submittedName>
</protein>